<dbReference type="PANTHER" id="PTHR14187:SF5">
    <property type="entry name" value="HEAT SHOCK 70 KDA PROTEIN 12A"/>
    <property type="match status" value="1"/>
</dbReference>
<proteinExistence type="predicted"/>
<dbReference type="SUPFAM" id="SSF53067">
    <property type="entry name" value="Actin-like ATPase domain"/>
    <property type="match status" value="2"/>
</dbReference>
<reference evidence="1" key="1">
    <citation type="submission" date="2022-11" db="EMBL/GenBank/DDBJ databases">
        <title>Centuries of genome instability and evolution in soft-shell clam transmissible cancer (bioRxiv).</title>
        <authorList>
            <person name="Hart S.F.M."/>
            <person name="Yonemitsu M.A."/>
            <person name="Giersch R.M."/>
            <person name="Beal B.F."/>
            <person name="Arriagada G."/>
            <person name="Davis B.W."/>
            <person name="Ostrander E.A."/>
            <person name="Goff S.P."/>
            <person name="Metzger M.J."/>
        </authorList>
    </citation>
    <scope>NUCLEOTIDE SEQUENCE</scope>
    <source>
        <strain evidence="1">MELC-2E11</strain>
        <tissue evidence="1">Siphon/mantle</tissue>
    </source>
</reference>
<evidence type="ECO:0000313" key="1">
    <source>
        <dbReference type="EMBL" id="WAR14045.1"/>
    </source>
</evidence>
<accession>A0ABY7EVR2</accession>
<dbReference type="CDD" id="cd10229">
    <property type="entry name" value="ASKHA_NBD_HSP70_HSPA12"/>
    <property type="match status" value="1"/>
</dbReference>
<dbReference type="InterPro" id="IPR043129">
    <property type="entry name" value="ATPase_NBD"/>
</dbReference>
<evidence type="ECO:0000313" key="2">
    <source>
        <dbReference type="Proteomes" id="UP001164746"/>
    </source>
</evidence>
<name>A0ABY7EVR2_MYAAR</name>
<dbReference type="PANTHER" id="PTHR14187">
    <property type="entry name" value="ALPHA KINASE/ELONGATION FACTOR 2 KINASE"/>
    <property type="match status" value="1"/>
</dbReference>
<dbReference type="Proteomes" id="UP001164746">
    <property type="component" value="Chromosome 9"/>
</dbReference>
<dbReference type="Gene3D" id="3.30.420.40">
    <property type="match status" value="1"/>
</dbReference>
<organism evidence="1 2">
    <name type="scientific">Mya arenaria</name>
    <name type="common">Soft-shell clam</name>
    <dbReference type="NCBI Taxonomy" id="6604"/>
    <lineage>
        <taxon>Eukaryota</taxon>
        <taxon>Metazoa</taxon>
        <taxon>Spiralia</taxon>
        <taxon>Lophotrochozoa</taxon>
        <taxon>Mollusca</taxon>
        <taxon>Bivalvia</taxon>
        <taxon>Autobranchia</taxon>
        <taxon>Heteroconchia</taxon>
        <taxon>Euheterodonta</taxon>
        <taxon>Imparidentia</taxon>
        <taxon>Neoheterodontei</taxon>
        <taxon>Myida</taxon>
        <taxon>Myoidea</taxon>
        <taxon>Myidae</taxon>
        <taxon>Mya</taxon>
    </lineage>
</organism>
<protein>
    <submittedName>
        <fullName evidence="1">HS12A-like protein</fullName>
    </submittedName>
</protein>
<sequence length="443" mass="49682">MSTFLVVASIDFGTTYSGWAYSFRHEFEKDPTIVHAKTWHGGNFVSQKGPTCILIKPDGKTLEAFGYEAETKYADLAGENKHKKWYYFRRFKMKLFDKETLTMSLEIEDEDGKRLKASTVFSLSIRYLKEDLMKTSSDKLRDDITEKDIHWVITVPAIWSEPAKKFMRKAAREAASIYCRHLPLEKSSDTSVSSFKPGTTYLVLDAGGGTVDITVHEITQEGKLKELSQASGGPWGGTNVDDAFLALFHLITGVDIIERLKRENMEDYLELVRNFEVKKRDITDKAGTTLIRIPVSMMDLAEEMTGKTLKQILQDSPEKQLIRQDRDKLKLHTGVLLALFDITLIKKGDTVEAEKESEPKPFRPSGHGTGFAANLYCSSQTNPLFVDEDGCNFIGHFNVSCLDKIGNVGYADVSLLVGGTEIEARAVLQSTLEEVTATFDLPD</sequence>
<gene>
    <name evidence="1" type="ORF">MAR_004150</name>
</gene>
<keyword evidence="2" id="KW-1185">Reference proteome</keyword>
<dbReference type="EMBL" id="CP111020">
    <property type="protein sequence ID" value="WAR14045.1"/>
    <property type="molecule type" value="Genomic_DNA"/>
</dbReference>